<protein>
    <submittedName>
        <fullName evidence="7">ABC transporter permease</fullName>
    </submittedName>
</protein>
<dbReference type="InterPro" id="IPR001851">
    <property type="entry name" value="ABC_transp_permease"/>
</dbReference>
<reference evidence="7 8" key="1">
    <citation type="journal article" date="2020" name="Int. J. Syst. Evol. Microbiol.">
        <title>Ureaplasma miroungigenitalium sp. nov. isolated from northern elephant seals (Mirounga angustirostris) and Ureaplasma zalophigenitalium sp. nov. isolated from California sea lions (Zalophus californianus).</title>
        <authorList>
            <person name="Volokhov D.V."/>
            <person name="Gulland F.M."/>
            <person name="Gao Y."/>
            <person name="Chizhikov V.E."/>
        </authorList>
    </citation>
    <scope>NUCLEOTIDE SEQUENCE [LARGE SCALE GENOMIC DNA]</scope>
    <source>
        <strain evidence="7 8">ES3182-GEN</strain>
    </source>
</reference>
<dbReference type="PANTHER" id="PTHR47089:SF1">
    <property type="entry name" value="GUANOSINE ABC TRANSPORTER PERMEASE PROTEIN NUPP"/>
    <property type="match status" value="1"/>
</dbReference>
<feature type="transmembrane region" description="Helical" evidence="6">
    <location>
        <begin position="300"/>
        <end position="326"/>
    </location>
</feature>
<evidence type="ECO:0000256" key="5">
    <source>
        <dbReference type="ARBA" id="ARBA00023136"/>
    </source>
</evidence>
<keyword evidence="2" id="KW-1003">Cell membrane</keyword>
<gene>
    <name evidence="7" type="ORF">OF376_01550</name>
</gene>
<accession>A0ABT3BMY4</accession>
<dbReference type="PANTHER" id="PTHR47089">
    <property type="entry name" value="ABC TRANSPORTER, PERMEASE PROTEIN"/>
    <property type="match status" value="1"/>
</dbReference>
<feature type="transmembrane region" description="Helical" evidence="6">
    <location>
        <begin position="258"/>
        <end position="280"/>
    </location>
</feature>
<feature type="transmembrane region" description="Helical" evidence="6">
    <location>
        <begin position="157"/>
        <end position="176"/>
    </location>
</feature>
<evidence type="ECO:0000313" key="8">
    <source>
        <dbReference type="Proteomes" id="UP001208245"/>
    </source>
</evidence>
<comment type="subcellular location">
    <subcellularLocation>
        <location evidence="1">Cell membrane</location>
        <topology evidence="1">Multi-pass membrane protein</topology>
    </subcellularLocation>
</comment>
<keyword evidence="3 6" id="KW-0812">Transmembrane</keyword>
<feature type="transmembrane region" description="Helical" evidence="6">
    <location>
        <begin position="94"/>
        <end position="116"/>
    </location>
</feature>
<keyword evidence="5 6" id="KW-0472">Membrane</keyword>
<keyword evidence="8" id="KW-1185">Reference proteome</keyword>
<dbReference type="Pfam" id="PF02653">
    <property type="entry name" value="BPD_transp_2"/>
    <property type="match status" value="1"/>
</dbReference>
<evidence type="ECO:0000256" key="1">
    <source>
        <dbReference type="ARBA" id="ARBA00004651"/>
    </source>
</evidence>
<feature type="transmembrane region" description="Helical" evidence="6">
    <location>
        <begin position="69"/>
        <end position="87"/>
    </location>
</feature>
<organism evidence="7 8">
    <name type="scientific">Ureaplasma miroungigenitalium</name>
    <dbReference type="NCBI Taxonomy" id="1042321"/>
    <lineage>
        <taxon>Bacteria</taxon>
        <taxon>Bacillati</taxon>
        <taxon>Mycoplasmatota</taxon>
        <taxon>Mycoplasmoidales</taxon>
        <taxon>Mycoplasmoidaceae</taxon>
        <taxon>Ureaplasma</taxon>
    </lineage>
</organism>
<feature type="transmembrane region" description="Helical" evidence="6">
    <location>
        <begin position="338"/>
        <end position="360"/>
    </location>
</feature>
<keyword evidence="4 6" id="KW-1133">Transmembrane helix</keyword>
<dbReference type="RefSeq" id="WP_263821767.1">
    <property type="nucleotide sequence ID" value="NZ_JAOXHL010000001.1"/>
</dbReference>
<feature type="transmembrane region" description="Helical" evidence="6">
    <location>
        <begin position="30"/>
        <end position="49"/>
    </location>
</feature>
<feature type="transmembrane region" description="Helical" evidence="6">
    <location>
        <begin position="128"/>
        <end position="150"/>
    </location>
</feature>
<evidence type="ECO:0000256" key="2">
    <source>
        <dbReference type="ARBA" id="ARBA00022475"/>
    </source>
</evidence>
<evidence type="ECO:0000256" key="6">
    <source>
        <dbReference type="SAM" id="Phobius"/>
    </source>
</evidence>
<dbReference type="EMBL" id="JAOXHL010000001">
    <property type="protein sequence ID" value="MCV3728451.1"/>
    <property type="molecule type" value="Genomic_DNA"/>
</dbReference>
<dbReference type="Proteomes" id="UP001208245">
    <property type="component" value="Unassembled WGS sequence"/>
</dbReference>
<feature type="transmembrane region" description="Helical" evidence="6">
    <location>
        <begin position="208"/>
        <end position="229"/>
    </location>
</feature>
<evidence type="ECO:0000256" key="4">
    <source>
        <dbReference type="ARBA" id="ARBA00022989"/>
    </source>
</evidence>
<evidence type="ECO:0000313" key="7">
    <source>
        <dbReference type="EMBL" id="MCV3728451.1"/>
    </source>
</evidence>
<comment type="caution">
    <text evidence="7">The sequence shown here is derived from an EMBL/GenBank/DDBJ whole genome shotgun (WGS) entry which is preliminary data.</text>
</comment>
<sequence>MHKYARKLAFHKIFCSLPAKNNYKKTLSTIFAIFISIIAVTIFMGIIGYDPKDFLQRLFTRWIGSYEIYLNKVAVVGIAALSFIFAFKAGLFNIGISGQMIGAGLVMIVVVRHMQISHLNVPNGVGQLLLFLVALISGAMITIFIGILKIFLKINEVVSSILLNWVIYFIAKFTILKANNGLYAQNATVPQGSVNIQWNFALNGLVPGYGYLFALGIFIILAIGVFVLLKFTVFGQKILSVGRSFDASKYAGYKTRTIAISTFAISGMLAGILGFVLYTANSQGQAVAVKDNVDILPNEGYDGIAIGLISLAHPLAAIPIAFFVGLLQFGADYLGGAFPAEVSGLIISFIMIGAAMFILFEKITPIYYIIRWVYGKKGLDDYKNYENKLNAIISSYNGLYVRHKKAYKDALSEIKTRVKNTNVDKEKLQLLIKLVHQYYGLIFDKAYNEYVQATKINYQQLQKHWLMQSVNKTFFPEQQTLHKAKLFYQRISLKHSKKISGLRDKLLLDKETMLRNALNFFKQHSKEIGFDYNEYLMYVRRNHYEIWSVNAENLADFKHIFLDSKFKEIADKKEITNENWEKLQTMINVDEFLSHFDPEIKSIYEILAHKQKITHDEWLRVGAYLKGRDKHFRTIFALYVKTYKQYQKLLDQNNDFIGEAKAYMSQHLRLPKKQNIERVYKFSLRRAQKIGLETSQNSLLLIWLKTSYQQALEANKTKIIEKAVI</sequence>
<name>A0ABT3BMY4_9BACT</name>
<evidence type="ECO:0000256" key="3">
    <source>
        <dbReference type="ARBA" id="ARBA00022692"/>
    </source>
</evidence>
<proteinExistence type="predicted"/>
<dbReference type="CDD" id="cd06580">
    <property type="entry name" value="TM_PBP1_transp_TpRbsC_like"/>
    <property type="match status" value="1"/>
</dbReference>